<organism evidence="1">
    <name type="scientific">Anguilla anguilla</name>
    <name type="common">European freshwater eel</name>
    <name type="synonym">Muraena anguilla</name>
    <dbReference type="NCBI Taxonomy" id="7936"/>
    <lineage>
        <taxon>Eukaryota</taxon>
        <taxon>Metazoa</taxon>
        <taxon>Chordata</taxon>
        <taxon>Craniata</taxon>
        <taxon>Vertebrata</taxon>
        <taxon>Euteleostomi</taxon>
        <taxon>Actinopterygii</taxon>
        <taxon>Neopterygii</taxon>
        <taxon>Teleostei</taxon>
        <taxon>Anguilliformes</taxon>
        <taxon>Anguillidae</taxon>
        <taxon>Anguilla</taxon>
    </lineage>
</organism>
<evidence type="ECO:0000313" key="1">
    <source>
        <dbReference type="EMBL" id="JAI05389.1"/>
    </source>
</evidence>
<dbReference type="EMBL" id="GBXM01003189">
    <property type="protein sequence ID" value="JAI05389.1"/>
    <property type="molecule type" value="Transcribed_RNA"/>
</dbReference>
<reference evidence="1" key="1">
    <citation type="submission" date="2014-11" db="EMBL/GenBank/DDBJ databases">
        <authorList>
            <person name="Amaro Gonzalez C."/>
        </authorList>
    </citation>
    <scope>NUCLEOTIDE SEQUENCE</scope>
</reference>
<proteinExistence type="predicted"/>
<reference evidence="1" key="2">
    <citation type="journal article" date="2015" name="Fish Shellfish Immunol.">
        <title>Early steps in the European eel (Anguilla anguilla)-Vibrio vulnificus interaction in the gills: Role of the RtxA13 toxin.</title>
        <authorList>
            <person name="Callol A."/>
            <person name="Pajuelo D."/>
            <person name="Ebbesson L."/>
            <person name="Teles M."/>
            <person name="MacKenzie S."/>
            <person name="Amaro C."/>
        </authorList>
    </citation>
    <scope>NUCLEOTIDE SEQUENCE</scope>
</reference>
<accession>A0A0E9XUM7</accession>
<name>A0A0E9XUM7_ANGAN</name>
<protein>
    <submittedName>
        <fullName evidence="1">Uncharacterized protein</fullName>
    </submittedName>
</protein>
<sequence>MGQAALEKFLLCP</sequence>